<dbReference type="EMBL" id="CP032568">
    <property type="protein sequence ID" value="AYF77336.1"/>
    <property type="molecule type" value="Genomic_DNA"/>
</dbReference>
<protein>
    <submittedName>
        <fullName evidence="2">Uncharacterized protein</fullName>
    </submittedName>
</protein>
<feature type="transmembrane region" description="Helical" evidence="1">
    <location>
        <begin position="27"/>
        <end position="48"/>
    </location>
</feature>
<gene>
    <name evidence="2" type="ORF">D7D52_29895</name>
</gene>
<feature type="transmembrane region" description="Helical" evidence="1">
    <location>
        <begin position="103"/>
        <end position="128"/>
    </location>
</feature>
<feature type="transmembrane region" description="Helical" evidence="1">
    <location>
        <begin position="68"/>
        <end position="91"/>
    </location>
</feature>
<organism evidence="2 3">
    <name type="scientific">Nocardia yunnanensis</name>
    <dbReference type="NCBI Taxonomy" id="2382165"/>
    <lineage>
        <taxon>Bacteria</taxon>
        <taxon>Bacillati</taxon>
        <taxon>Actinomycetota</taxon>
        <taxon>Actinomycetes</taxon>
        <taxon>Mycobacteriales</taxon>
        <taxon>Nocardiaceae</taxon>
        <taxon>Nocardia</taxon>
    </lineage>
</organism>
<keyword evidence="1" id="KW-0472">Membrane</keyword>
<proteinExistence type="predicted"/>
<keyword evidence="1" id="KW-0812">Transmembrane</keyword>
<reference evidence="2 3" key="1">
    <citation type="submission" date="2018-09" db="EMBL/GenBank/DDBJ databases">
        <title>Nocardia yunnanensis sp. nov., an actinomycete isolated from a soil sample.</title>
        <authorList>
            <person name="Zhang J."/>
        </authorList>
    </citation>
    <scope>NUCLEOTIDE SEQUENCE [LARGE SCALE GENOMIC DNA]</scope>
    <source>
        <strain evidence="2 3">CFHS0054</strain>
    </source>
</reference>
<evidence type="ECO:0000313" key="2">
    <source>
        <dbReference type="EMBL" id="AYF77336.1"/>
    </source>
</evidence>
<name>A0A386ZIM0_9NOCA</name>
<dbReference type="OrthoDB" id="4553414at2"/>
<keyword evidence="1" id="KW-1133">Transmembrane helix</keyword>
<dbReference type="Proteomes" id="UP000267164">
    <property type="component" value="Chromosome"/>
</dbReference>
<keyword evidence="3" id="KW-1185">Reference proteome</keyword>
<sequence length="129" mass="14843">MSEGFVFIFCLVADPTLTPDRWRTYLLWWRFWGVIGFCLTGFLSFLIISDMEGVPAFCSWHHPCSPVILMLFGPLPLYTWFLSGTASWATARAALHQRRSPMWGMFVGAVLFIPGVILSLYLVANYWWP</sequence>
<dbReference type="KEGG" id="nyu:D7D52_29895"/>
<dbReference type="AlphaFoldDB" id="A0A386ZIM0"/>
<accession>A0A386ZIM0</accession>
<evidence type="ECO:0000256" key="1">
    <source>
        <dbReference type="SAM" id="Phobius"/>
    </source>
</evidence>
<evidence type="ECO:0000313" key="3">
    <source>
        <dbReference type="Proteomes" id="UP000267164"/>
    </source>
</evidence>